<organism evidence="2 3">
    <name type="scientific">Deinococcus metallilatus</name>
    <dbReference type="NCBI Taxonomy" id="1211322"/>
    <lineage>
        <taxon>Bacteria</taxon>
        <taxon>Thermotogati</taxon>
        <taxon>Deinococcota</taxon>
        <taxon>Deinococci</taxon>
        <taxon>Deinococcales</taxon>
        <taxon>Deinococcaceae</taxon>
        <taxon>Deinococcus</taxon>
    </lineage>
</organism>
<evidence type="ECO:0000313" key="2">
    <source>
        <dbReference type="EMBL" id="MBB5294907.1"/>
    </source>
</evidence>
<accession>A0ABR6MSI0</accession>
<dbReference type="SUPFAM" id="SSF56300">
    <property type="entry name" value="Metallo-dependent phosphatases"/>
    <property type="match status" value="1"/>
</dbReference>
<protein>
    <recommendedName>
        <fullName evidence="1">Calcineurin-like phosphoesterase domain-containing protein</fullName>
    </recommendedName>
</protein>
<name>A0ABR6MSI0_9DEIO</name>
<dbReference type="PANTHER" id="PTHR46546:SF4">
    <property type="entry name" value="SHEWANELLA-LIKE PROTEIN PHOSPHATASE 1"/>
    <property type="match status" value="1"/>
</dbReference>
<dbReference type="PANTHER" id="PTHR46546">
    <property type="entry name" value="SHEWANELLA-LIKE PROTEIN PHOSPHATASE 1"/>
    <property type="match status" value="1"/>
</dbReference>
<proteinExistence type="predicted"/>
<dbReference type="EMBL" id="JACHFV010000005">
    <property type="protein sequence ID" value="MBB5294907.1"/>
    <property type="molecule type" value="Genomic_DNA"/>
</dbReference>
<evidence type="ECO:0000313" key="3">
    <source>
        <dbReference type="Proteomes" id="UP000536909"/>
    </source>
</evidence>
<dbReference type="Gene3D" id="3.60.21.10">
    <property type="match status" value="1"/>
</dbReference>
<dbReference type="Pfam" id="PF00149">
    <property type="entry name" value="Metallophos"/>
    <property type="match status" value="1"/>
</dbReference>
<sequence length="290" mass="31363">MTLPGELLRAPTGGLWVMGDVHGALDKLRTLLRRAGLLGTDDRWTGGTSHLVFLGDYLDRGPDGAGVVRLIRRLETEARAAGGCVTALLGNHEVMLLAALRFARRDPHDQYGFREYWLSNGGQVSDAARLDAADQAWLAVRPALARAGRWLLLHADTPMYLHLGRSVDAVNAHVARLLQSDSPEVWGHFANAFADRLAFVAPGSEQVARHLLTAFGGERLAHGHTPVSILLDEQGYATEQGPGRPVVYAGHLCVALDSGLAYREEAGFITRLEGQGIAEIVDYPGGRPQD</sequence>
<dbReference type="Proteomes" id="UP000536909">
    <property type="component" value="Unassembled WGS sequence"/>
</dbReference>
<dbReference type="RefSeq" id="WP_306461366.1">
    <property type="nucleotide sequence ID" value="NZ_BSUI01000017.1"/>
</dbReference>
<gene>
    <name evidence="2" type="ORF">HNQ10_001728</name>
</gene>
<dbReference type="InterPro" id="IPR004843">
    <property type="entry name" value="Calcineurin-like_PHP"/>
</dbReference>
<comment type="caution">
    <text evidence="2">The sequence shown here is derived from an EMBL/GenBank/DDBJ whole genome shotgun (WGS) entry which is preliminary data.</text>
</comment>
<keyword evidence="3" id="KW-1185">Reference proteome</keyword>
<dbReference type="InterPro" id="IPR029052">
    <property type="entry name" value="Metallo-depent_PP-like"/>
</dbReference>
<feature type="domain" description="Calcineurin-like phosphoesterase" evidence="1">
    <location>
        <begin position="16"/>
        <end position="226"/>
    </location>
</feature>
<reference evidence="2 3" key="1">
    <citation type="submission" date="2020-08" db="EMBL/GenBank/DDBJ databases">
        <title>Genomic Encyclopedia of Type Strains, Phase IV (KMG-IV): sequencing the most valuable type-strain genomes for metagenomic binning, comparative biology and taxonomic classification.</title>
        <authorList>
            <person name="Goeker M."/>
        </authorList>
    </citation>
    <scope>NUCLEOTIDE SEQUENCE [LARGE SCALE GENOMIC DNA]</scope>
    <source>
        <strain evidence="2 3">DSM 105434</strain>
    </source>
</reference>
<evidence type="ECO:0000259" key="1">
    <source>
        <dbReference type="Pfam" id="PF00149"/>
    </source>
</evidence>